<dbReference type="Pfam" id="PF01485">
    <property type="entry name" value="IBR"/>
    <property type="match status" value="1"/>
</dbReference>
<dbReference type="InterPro" id="IPR013083">
    <property type="entry name" value="Znf_RING/FYVE/PHD"/>
</dbReference>
<dbReference type="SMART" id="SM00184">
    <property type="entry name" value="RING"/>
    <property type="match status" value="2"/>
</dbReference>
<keyword evidence="8" id="KW-0677">Repeat</keyword>
<dbReference type="InterPro" id="IPR031127">
    <property type="entry name" value="E3_UB_ligase_RBR"/>
</dbReference>
<evidence type="ECO:0000256" key="3">
    <source>
        <dbReference type="ARBA" id="ARBA00004906"/>
    </source>
</evidence>
<keyword evidence="10" id="KW-0833">Ubl conjugation pathway</keyword>
<dbReference type="RefSeq" id="XP_022104571.1">
    <property type="nucleotide sequence ID" value="XM_022248879.1"/>
</dbReference>
<feature type="domain" description="RING-type" evidence="19">
    <location>
        <begin position="92"/>
        <end position="309"/>
    </location>
</feature>
<dbReference type="OMA" id="DIMTCEH"/>
<evidence type="ECO:0000256" key="6">
    <source>
        <dbReference type="ARBA" id="ARBA00022692"/>
    </source>
</evidence>
<comment type="similarity">
    <text evidence="14">Belongs to the RBR family. RNF19 subfamily.</text>
</comment>
<protein>
    <recommendedName>
        <fullName evidence="4">RBR-type E3 ubiquitin transferase</fullName>
        <ecNumber evidence="4">2.3.2.31</ecNumber>
    </recommendedName>
</protein>
<dbReference type="CDD" id="cd20338">
    <property type="entry name" value="BRcat_RBR_RNF19"/>
    <property type="match status" value="1"/>
</dbReference>
<evidence type="ECO:0000259" key="18">
    <source>
        <dbReference type="PROSITE" id="PS50089"/>
    </source>
</evidence>
<feature type="domain" description="RING-type" evidence="18">
    <location>
        <begin position="96"/>
        <end position="143"/>
    </location>
</feature>
<keyword evidence="11" id="KW-0862">Zinc</keyword>
<dbReference type="PANTHER" id="PTHR11685">
    <property type="entry name" value="RBR FAMILY RING FINGER AND IBR DOMAIN-CONTAINING"/>
    <property type="match status" value="1"/>
</dbReference>
<evidence type="ECO:0000256" key="12">
    <source>
        <dbReference type="ARBA" id="ARBA00022989"/>
    </source>
</evidence>
<proteinExistence type="inferred from homology"/>
<sequence>MKVPEIDTRSIQSGTSQATTDSVKRKKQSSFIPRFLQRQSRPRRGSLDTTPGQSSGVGGSSGGTPPAKSYRRAVSMRGASSHRGGGGGKFVGSMECPLCLMDRPKDHFPDIMTCEHRSCRECLRQYLKIEITESRVNIACPECAEPLHPNDIKLVLQDEMLMNKYEEFTLRRLLMMDSDCRWCPAPDCGFAVIATGCANCPQLACQRPGCGTFFCYHCKQVWHPDQTCDAARQQRQGLLRKTSRSYSQGSASSDQIKPCPRCTALIIKMDDGSCNHMSCAVCGAEFCWLCMKEISDLHYLSPSGCTFWGKKPWSRKKKILWQLGTLVGAPVGIALIAGIAIPAIIIGIPVYVGRKVHGKYSNVSRHRRNLAIAGSVTMSVLVSPVIAALTVGIGVPILLAYVYGVVPVSLCRSGGCGVTTSDRGGVRIDFEDDNDVGAITPGNVSDTNPDVNSAVVNASIGEASMNRESYSHLEVAGVIGDDTVSDNASTRAIAGASLTGSLSGSGGVGPLVLHSNRLDVHAEVVNSNQTPSHSSETASINLCDNCIAQATTGTLQADRENNNTPLRRDPLEVQVDIEKRAYKTRLSNGSCSSTENSHLAHSSSGCHGLGAAACQREDRRSAPPTEDVWELKSSVSGSAGANPTSAMRKTKSSKSRSNRSGKKNSVKISDRITEAPSSSSCSHDNVSINDSINSELSAVLADSECTSECSSSSNVEGAVSTSASQSSDFRWKGHSSGGRSGIADSGRSGTGDSVKNGTSEICESSSSSSAHRLQIGESQTPISLTEVEVDRPHSHLAALEGDKSPRPILLEAPASMPALTNKGVRSTDL</sequence>
<organism evidence="20 21">
    <name type="scientific">Acanthaster planci</name>
    <name type="common">Crown-of-thorns starfish</name>
    <dbReference type="NCBI Taxonomy" id="133434"/>
    <lineage>
        <taxon>Eukaryota</taxon>
        <taxon>Metazoa</taxon>
        <taxon>Echinodermata</taxon>
        <taxon>Eleutherozoa</taxon>
        <taxon>Asterozoa</taxon>
        <taxon>Asteroidea</taxon>
        <taxon>Valvatacea</taxon>
        <taxon>Valvatida</taxon>
        <taxon>Acanthasteridae</taxon>
        <taxon>Acanthaster</taxon>
    </lineage>
</organism>
<comment type="catalytic activity">
    <reaction evidence="1">
        <text>[E2 ubiquitin-conjugating enzyme]-S-ubiquitinyl-L-cysteine + [acceptor protein]-L-lysine = [E2 ubiquitin-conjugating enzyme]-L-cysteine + [acceptor protein]-N(6)-ubiquitinyl-L-lysine.</text>
        <dbReference type="EC" id="2.3.2.31"/>
    </reaction>
</comment>
<feature type="compositionally biased region" description="Polar residues" evidence="16">
    <location>
        <begin position="633"/>
        <end position="647"/>
    </location>
</feature>
<dbReference type="CDD" id="cd16775">
    <property type="entry name" value="RING-HC_RBR_RNF19A"/>
    <property type="match status" value="1"/>
</dbReference>
<dbReference type="PROSITE" id="PS51873">
    <property type="entry name" value="TRIAD"/>
    <property type="match status" value="1"/>
</dbReference>
<dbReference type="SUPFAM" id="SSF57850">
    <property type="entry name" value="RING/U-box"/>
    <property type="match status" value="3"/>
</dbReference>
<feature type="compositionally biased region" description="Polar residues" evidence="16">
    <location>
        <begin position="750"/>
        <end position="763"/>
    </location>
</feature>
<feature type="transmembrane region" description="Helical" evidence="17">
    <location>
        <begin position="319"/>
        <end position="352"/>
    </location>
</feature>
<keyword evidence="5" id="KW-0808">Transferase</keyword>
<evidence type="ECO:0000256" key="9">
    <source>
        <dbReference type="ARBA" id="ARBA00022771"/>
    </source>
</evidence>
<keyword evidence="12 17" id="KW-1133">Transmembrane helix</keyword>
<evidence type="ECO:0000256" key="17">
    <source>
        <dbReference type="SAM" id="Phobius"/>
    </source>
</evidence>
<evidence type="ECO:0000256" key="4">
    <source>
        <dbReference type="ARBA" id="ARBA00012251"/>
    </source>
</evidence>
<feature type="compositionally biased region" description="Basic and acidic residues" evidence="16">
    <location>
        <begin position="557"/>
        <end position="574"/>
    </location>
</feature>
<comment type="pathway">
    <text evidence="3">Protein modification; protein ubiquitination.</text>
</comment>
<evidence type="ECO:0000313" key="20">
    <source>
        <dbReference type="Proteomes" id="UP000694845"/>
    </source>
</evidence>
<dbReference type="InterPro" id="IPR001841">
    <property type="entry name" value="Znf_RING"/>
</dbReference>
<keyword evidence="20" id="KW-1185">Reference proteome</keyword>
<dbReference type="FunFam" id="1.20.120.1750:FF:000001">
    <property type="entry name" value="RBR-type E3 ubiquitin transferase"/>
    <property type="match status" value="1"/>
</dbReference>
<dbReference type="InterPro" id="IPR002867">
    <property type="entry name" value="IBR_dom"/>
</dbReference>
<keyword evidence="13 17" id="KW-0472">Membrane</keyword>
<feature type="compositionally biased region" description="Polar residues" evidence="16">
    <location>
        <begin position="9"/>
        <end position="21"/>
    </location>
</feature>
<feature type="region of interest" description="Disordered" evidence="16">
    <location>
        <begin position="1"/>
        <end position="86"/>
    </location>
</feature>
<dbReference type="Pfam" id="PF00097">
    <property type="entry name" value="zf-C3HC4"/>
    <property type="match status" value="1"/>
</dbReference>
<reference evidence="21" key="1">
    <citation type="submission" date="2025-08" db="UniProtKB">
        <authorList>
            <consortium name="RefSeq"/>
        </authorList>
    </citation>
    <scope>IDENTIFICATION</scope>
</reference>
<name>A0A8B7ZMI9_ACAPL</name>
<evidence type="ECO:0000256" key="2">
    <source>
        <dbReference type="ARBA" id="ARBA00004141"/>
    </source>
</evidence>
<dbReference type="FunFam" id="3.30.40.10:FF:000052">
    <property type="entry name" value="RBR-type E3 ubiquitin transferase"/>
    <property type="match status" value="1"/>
</dbReference>
<dbReference type="GeneID" id="110986731"/>
<evidence type="ECO:0000256" key="14">
    <source>
        <dbReference type="ARBA" id="ARBA00061087"/>
    </source>
</evidence>
<keyword evidence="9 15" id="KW-0863">Zinc-finger</keyword>
<keyword evidence="6 17" id="KW-0812">Transmembrane</keyword>
<dbReference type="Gene3D" id="2.20.25.20">
    <property type="match status" value="1"/>
</dbReference>
<evidence type="ECO:0000259" key="19">
    <source>
        <dbReference type="PROSITE" id="PS51873"/>
    </source>
</evidence>
<evidence type="ECO:0000256" key="11">
    <source>
        <dbReference type="ARBA" id="ARBA00022833"/>
    </source>
</evidence>
<evidence type="ECO:0000256" key="5">
    <source>
        <dbReference type="ARBA" id="ARBA00022679"/>
    </source>
</evidence>
<dbReference type="GO" id="GO:0061630">
    <property type="term" value="F:ubiquitin protein ligase activity"/>
    <property type="evidence" value="ECO:0007669"/>
    <property type="project" value="UniProtKB-EC"/>
</dbReference>
<dbReference type="InterPro" id="IPR018957">
    <property type="entry name" value="Znf_C3HC4_RING-type"/>
</dbReference>
<comment type="subcellular location">
    <subcellularLocation>
        <location evidence="2">Membrane</location>
        <topology evidence="2">Multi-pass membrane protein</topology>
    </subcellularLocation>
</comment>
<feature type="compositionally biased region" description="Polar residues" evidence="16">
    <location>
        <begin position="719"/>
        <end position="728"/>
    </location>
</feature>
<evidence type="ECO:0000256" key="15">
    <source>
        <dbReference type="PROSITE-ProRule" id="PRU00175"/>
    </source>
</evidence>
<dbReference type="GO" id="GO:0016567">
    <property type="term" value="P:protein ubiquitination"/>
    <property type="evidence" value="ECO:0007669"/>
    <property type="project" value="InterPro"/>
</dbReference>
<dbReference type="EC" id="2.3.2.31" evidence="4"/>
<keyword evidence="7" id="KW-0479">Metal-binding</keyword>
<dbReference type="SMART" id="SM00647">
    <property type="entry name" value="IBR"/>
    <property type="match status" value="2"/>
</dbReference>
<evidence type="ECO:0000256" key="16">
    <source>
        <dbReference type="SAM" id="MobiDB-lite"/>
    </source>
</evidence>
<dbReference type="InterPro" id="IPR044066">
    <property type="entry name" value="TRIAD_supradom"/>
</dbReference>
<dbReference type="GO" id="GO:0008270">
    <property type="term" value="F:zinc ion binding"/>
    <property type="evidence" value="ECO:0007669"/>
    <property type="project" value="UniProtKB-KW"/>
</dbReference>
<feature type="compositionally biased region" description="Polar residues" evidence="16">
    <location>
        <begin position="675"/>
        <end position="686"/>
    </location>
</feature>
<dbReference type="AlphaFoldDB" id="A0A8B7ZMI9"/>
<evidence type="ECO:0000256" key="10">
    <source>
        <dbReference type="ARBA" id="ARBA00022786"/>
    </source>
</evidence>
<feature type="region of interest" description="Disordered" evidence="16">
    <location>
        <begin position="708"/>
        <end position="829"/>
    </location>
</feature>
<gene>
    <name evidence="21" type="primary">LOC110986731</name>
</gene>
<dbReference type="Pfam" id="PF22191">
    <property type="entry name" value="IBR_1"/>
    <property type="match status" value="1"/>
</dbReference>
<dbReference type="Proteomes" id="UP000694845">
    <property type="component" value="Unplaced"/>
</dbReference>
<dbReference type="OrthoDB" id="1431934at2759"/>
<evidence type="ECO:0000256" key="1">
    <source>
        <dbReference type="ARBA" id="ARBA00001798"/>
    </source>
</evidence>
<evidence type="ECO:0000313" key="21">
    <source>
        <dbReference type="RefSeq" id="XP_022104571.1"/>
    </source>
</evidence>
<evidence type="ECO:0000256" key="13">
    <source>
        <dbReference type="ARBA" id="ARBA00023136"/>
    </source>
</evidence>
<feature type="transmembrane region" description="Helical" evidence="17">
    <location>
        <begin position="372"/>
        <end position="403"/>
    </location>
</feature>
<feature type="compositionally biased region" description="Basic residues" evidence="16">
    <location>
        <begin position="648"/>
        <end position="665"/>
    </location>
</feature>
<dbReference type="CDD" id="cd20355">
    <property type="entry name" value="Rcat_RBR_RNF19"/>
    <property type="match status" value="1"/>
</dbReference>
<accession>A0A8B7ZMI9</accession>
<dbReference type="FunFam" id="2.20.25.20:FF:000004">
    <property type="entry name" value="RBR-type E3 ubiquitin transferase"/>
    <property type="match status" value="1"/>
</dbReference>
<dbReference type="Gene3D" id="3.30.40.10">
    <property type="entry name" value="Zinc/RING finger domain, C3HC4 (zinc finger)"/>
    <property type="match status" value="1"/>
</dbReference>
<dbReference type="GO" id="GO:0016020">
    <property type="term" value="C:membrane"/>
    <property type="evidence" value="ECO:0007669"/>
    <property type="project" value="UniProtKB-SubCell"/>
</dbReference>
<evidence type="ECO:0000256" key="8">
    <source>
        <dbReference type="ARBA" id="ARBA00022737"/>
    </source>
</evidence>
<evidence type="ECO:0000256" key="7">
    <source>
        <dbReference type="ARBA" id="ARBA00022723"/>
    </source>
</evidence>
<dbReference type="Gene3D" id="1.20.120.1750">
    <property type="match status" value="1"/>
</dbReference>
<feature type="region of interest" description="Disordered" evidence="16">
    <location>
        <begin position="617"/>
        <end position="686"/>
    </location>
</feature>
<dbReference type="KEGG" id="aplc:110986731"/>
<dbReference type="PROSITE" id="PS50089">
    <property type="entry name" value="ZF_RING_2"/>
    <property type="match status" value="1"/>
</dbReference>
<feature type="region of interest" description="Disordered" evidence="16">
    <location>
        <begin position="554"/>
        <end position="574"/>
    </location>
</feature>